<proteinExistence type="inferred from homology"/>
<dbReference type="Proteomes" id="UP001168883">
    <property type="component" value="Unassembled WGS sequence"/>
</dbReference>
<feature type="domain" description="ABC transmembrane type-1" evidence="8">
    <location>
        <begin position="59"/>
        <end position="239"/>
    </location>
</feature>
<evidence type="ECO:0000259" key="8">
    <source>
        <dbReference type="PROSITE" id="PS50928"/>
    </source>
</evidence>
<evidence type="ECO:0000256" key="4">
    <source>
        <dbReference type="ARBA" id="ARBA00022692"/>
    </source>
</evidence>
<dbReference type="RefSeq" id="WP_302877426.1">
    <property type="nucleotide sequence ID" value="NZ_JARLKN010000069.1"/>
</dbReference>
<dbReference type="PROSITE" id="PS50928">
    <property type="entry name" value="ABC_TM1"/>
    <property type="match status" value="1"/>
</dbReference>
<dbReference type="CDD" id="cd06261">
    <property type="entry name" value="TM_PBP2"/>
    <property type="match status" value="1"/>
</dbReference>
<evidence type="ECO:0000313" key="9">
    <source>
        <dbReference type="EMBL" id="MDO3676392.1"/>
    </source>
</evidence>
<dbReference type="EMBL" id="JAUMKJ010000005">
    <property type="protein sequence ID" value="MDO3676392.1"/>
    <property type="molecule type" value="Genomic_DNA"/>
</dbReference>
<keyword evidence="3" id="KW-1003">Cell membrane</keyword>
<reference evidence="9" key="1">
    <citation type="submission" date="2023-07" db="EMBL/GenBank/DDBJ databases">
        <authorList>
            <person name="Aktuganov G."/>
            <person name="Boyko T."/>
            <person name="Delegan Y."/>
            <person name="Galimzianova N."/>
            <person name="Gilvanova E."/>
            <person name="Korobov V."/>
            <person name="Kuzmina L."/>
            <person name="Melentiev A."/>
            <person name="Milman P."/>
            <person name="Ryabova A."/>
            <person name="Stupak E."/>
            <person name="Yasakov T."/>
            <person name="Zharikova N."/>
            <person name="Zhurenko E."/>
        </authorList>
    </citation>
    <scope>NUCLEOTIDE SEQUENCE</scope>
    <source>
        <strain evidence="9">IB-739</strain>
    </source>
</reference>
<dbReference type="InterPro" id="IPR000515">
    <property type="entry name" value="MetI-like"/>
</dbReference>
<organism evidence="9 10">
    <name type="scientific">Paenibacillus ehimensis</name>
    <dbReference type="NCBI Taxonomy" id="79264"/>
    <lineage>
        <taxon>Bacteria</taxon>
        <taxon>Bacillati</taxon>
        <taxon>Bacillota</taxon>
        <taxon>Bacilli</taxon>
        <taxon>Bacillales</taxon>
        <taxon>Paenibacillaceae</taxon>
        <taxon>Paenibacillus</taxon>
    </lineage>
</organism>
<comment type="similarity">
    <text evidence="7">Belongs to the binding-protein-dependent transport system permease family.</text>
</comment>
<evidence type="ECO:0000256" key="2">
    <source>
        <dbReference type="ARBA" id="ARBA00022448"/>
    </source>
</evidence>
<comment type="caution">
    <text evidence="9">The sequence shown here is derived from an EMBL/GenBank/DDBJ whole genome shotgun (WGS) entry which is preliminary data.</text>
</comment>
<dbReference type="Pfam" id="PF00528">
    <property type="entry name" value="BPD_transp_1"/>
    <property type="match status" value="1"/>
</dbReference>
<dbReference type="PANTHER" id="PTHR30151:SF0">
    <property type="entry name" value="ABC TRANSPORTER PERMEASE PROTEIN MJ0413-RELATED"/>
    <property type="match status" value="1"/>
</dbReference>
<evidence type="ECO:0000256" key="6">
    <source>
        <dbReference type="ARBA" id="ARBA00023136"/>
    </source>
</evidence>
<evidence type="ECO:0000256" key="1">
    <source>
        <dbReference type="ARBA" id="ARBA00004651"/>
    </source>
</evidence>
<feature type="transmembrane region" description="Helical" evidence="7">
    <location>
        <begin position="66"/>
        <end position="87"/>
    </location>
</feature>
<feature type="transmembrane region" description="Helical" evidence="7">
    <location>
        <begin position="221"/>
        <end position="239"/>
    </location>
</feature>
<feature type="transmembrane region" description="Helical" evidence="7">
    <location>
        <begin position="15"/>
        <end position="36"/>
    </location>
</feature>
<evidence type="ECO:0000313" key="10">
    <source>
        <dbReference type="Proteomes" id="UP001168883"/>
    </source>
</evidence>
<protein>
    <submittedName>
        <fullName evidence="9">ABC transporter permease subunit</fullName>
    </submittedName>
</protein>
<feature type="transmembrane region" description="Helical" evidence="7">
    <location>
        <begin position="107"/>
        <end position="138"/>
    </location>
</feature>
<dbReference type="PANTHER" id="PTHR30151">
    <property type="entry name" value="ALKANE SULFONATE ABC TRANSPORTER-RELATED, MEMBRANE SUBUNIT"/>
    <property type="match status" value="1"/>
</dbReference>
<keyword evidence="5 7" id="KW-1133">Transmembrane helix</keyword>
<comment type="subcellular location">
    <subcellularLocation>
        <location evidence="1 7">Cell membrane</location>
        <topology evidence="1 7">Multi-pass membrane protein</topology>
    </subcellularLocation>
</comment>
<sequence length="261" mass="28325">MRVFTTVYNNWPGSYTYLFLLALWEGLAQLYPAVILPGPLESVRTLAALAHQGTLWPPLILSSQRLASGFGLSFLLGAGLGLAAGVHDKVFRLVSPAVTLLQAVPPVSWMLLAILWLGVQGGAQILVVTIALFPVFFFNSFQGIRQVPQDLLEMAAVFRVSRAKRIRDIVMPTLAPFWSAALTVNIGTGWKTIIMSELISGQTGIGAAMNTARIYLKTEEVMAWTVLVAVLGISLEALVRRLVKKNGAGGIVLKKRQRSGK</sequence>
<evidence type="ECO:0000256" key="3">
    <source>
        <dbReference type="ARBA" id="ARBA00022475"/>
    </source>
</evidence>
<keyword evidence="4 7" id="KW-0812">Transmembrane</keyword>
<evidence type="ECO:0000256" key="5">
    <source>
        <dbReference type="ARBA" id="ARBA00022989"/>
    </source>
</evidence>
<evidence type="ECO:0000256" key="7">
    <source>
        <dbReference type="RuleBase" id="RU363032"/>
    </source>
</evidence>
<gene>
    <name evidence="9" type="ORF">Q3C12_05205</name>
</gene>
<dbReference type="SUPFAM" id="SSF161098">
    <property type="entry name" value="MetI-like"/>
    <property type="match status" value="1"/>
</dbReference>
<feature type="transmembrane region" description="Helical" evidence="7">
    <location>
        <begin position="169"/>
        <end position="190"/>
    </location>
</feature>
<name>A0ABT8V4N2_9BACL</name>
<accession>A0ABT8V4N2</accession>
<dbReference type="Gene3D" id="1.10.3720.10">
    <property type="entry name" value="MetI-like"/>
    <property type="match status" value="1"/>
</dbReference>
<dbReference type="InterPro" id="IPR035906">
    <property type="entry name" value="MetI-like_sf"/>
</dbReference>
<keyword evidence="10" id="KW-1185">Reference proteome</keyword>
<keyword evidence="2 7" id="KW-0813">Transport</keyword>
<keyword evidence="6 7" id="KW-0472">Membrane</keyword>